<sequence length="184" mass="21821">MRLQNNYIQNLHQVAARLSSKQSNQKSFLNESSYMLTQQSNLSLNQSFNSPKFMSNQQSFLITQPININMSSRDTTQNYKCYSPTIRTKTEKYENVDQKQQQQFIEATIKLLAQSEKLEKLISQQNEILQVERKDKQELEITIKRLTQEIQFLKETHKKQDFVLENKLKQIKGKSYHLPKKLFK</sequence>
<keyword evidence="1" id="KW-0175">Coiled coil</keyword>
<evidence type="ECO:0000256" key="1">
    <source>
        <dbReference type="SAM" id="Coils"/>
    </source>
</evidence>
<accession>A0A8S1K9Z5</accession>
<protein>
    <submittedName>
        <fullName evidence="2">Uncharacterized protein</fullName>
    </submittedName>
</protein>
<reference evidence="2" key="1">
    <citation type="submission" date="2021-01" db="EMBL/GenBank/DDBJ databases">
        <authorList>
            <consortium name="Genoscope - CEA"/>
            <person name="William W."/>
        </authorList>
    </citation>
    <scope>NUCLEOTIDE SEQUENCE</scope>
</reference>
<feature type="coiled-coil region" evidence="1">
    <location>
        <begin position="129"/>
        <end position="156"/>
    </location>
</feature>
<dbReference type="Proteomes" id="UP000688137">
    <property type="component" value="Unassembled WGS sequence"/>
</dbReference>
<comment type="caution">
    <text evidence="2">The sequence shown here is derived from an EMBL/GenBank/DDBJ whole genome shotgun (WGS) entry which is preliminary data.</text>
</comment>
<keyword evidence="3" id="KW-1185">Reference proteome</keyword>
<name>A0A8S1K9Z5_PARPR</name>
<evidence type="ECO:0000313" key="3">
    <source>
        <dbReference type="Proteomes" id="UP000688137"/>
    </source>
</evidence>
<evidence type="ECO:0000313" key="2">
    <source>
        <dbReference type="EMBL" id="CAD8050485.1"/>
    </source>
</evidence>
<proteinExistence type="predicted"/>
<dbReference type="EMBL" id="CAJJDM010000012">
    <property type="protein sequence ID" value="CAD8050485.1"/>
    <property type="molecule type" value="Genomic_DNA"/>
</dbReference>
<gene>
    <name evidence="2" type="ORF">PPRIM_AZ9-3.1.T0170081</name>
</gene>
<dbReference type="AlphaFoldDB" id="A0A8S1K9Z5"/>
<organism evidence="2 3">
    <name type="scientific">Paramecium primaurelia</name>
    <dbReference type="NCBI Taxonomy" id="5886"/>
    <lineage>
        <taxon>Eukaryota</taxon>
        <taxon>Sar</taxon>
        <taxon>Alveolata</taxon>
        <taxon>Ciliophora</taxon>
        <taxon>Intramacronucleata</taxon>
        <taxon>Oligohymenophorea</taxon>
        <taxon>Peniculida</taxon>
        <taxon>Parameciidae</taxon>
        <taxon>Paramecium</taxon>
    </lineage>
</organism>